<evidence type="ECO:0000313" key="3">
    <source>
        <dbReference type="Proteomes" id="UP000776700"/>
    </source>
</evidence>
<protein>
    <submittedName>
        <fullName evidence="2">Peptidoglycan-binding protein</fullName>
    </submittedName>
</protein>
<reference evidence="2" key="1">
    <citation type="journal article" date="2021" name="PeerJ">
        <title>Extensive microbial diversity within the chicken gut microbiome revealed by metagenomics and culture.</title>
        <authorList>
            <person name="Gilroy R."/>
            <person name="Ravi A."/>
            <person name="Getino M."/>
            <person name="Pursley I."/>
            <person name="Horton D.L."/>
            <person name="Alikhan N.F."/>
            <person name="Baker D."/>
            <person name="Gharbi K."/>
            <person name="Hall N."/>
            <person name="Watson M."/>
            <person name="Adriaenssens E.M."/>
            <person name="Foster-Nyarko E."/>
            <person name="Jarju S."/>
            <person name="Secka A."/>
            <person name="Antonio M."/>
            <person name="Oren A."/>
            <person name="Chaudhuri R.R."/>
            <person name="La Ragione R."/>
            <person name="Hildebrand F."/>
            <person name="Pallen M.J."/>
        </authorList>
    </citation>
    <scope>NUCLEOTIDE SEQUENCE</scope>
    <source>
        <strain evidence="2">1277</strain>
    </source>
</reference>
<dbReference type="InterPro" id="IPR002508">
    <property type="entry name" value="MurNAc-LAA_cat"/>
</dbReference>
<name>A0A921SZR3_9FIRM</name>
<dbReference type="CDD" id="cd02696">
    <property type="entry name" value="MurNAc-LAA"/>
    <property type="match status" value="1"/>
</dbReference>
<evidence type="ECO:0000259" key="1">
    <source>
        <dbReference type="SMART" id="SM00646"/>
    </source>
</evidence>
<organism evidence="2 3">
    <name type="scientific">Romboutsia timonensis</name>
    <dbReference type="NCBI Taxonomy" id="1776391"/>
    <lineage>
        <taxon>Bacteria</taxon>
        <taxon>Bacillati</taxon>
        <taxon>Bacillota</taxon>
        <taxon>Clostridia</taxon>
        <taxon>Peptostreptococcales</taxon>
        <taxon>Peptostreptococcaceae</taxon>
        <taxon>Romboutsia</taxon>
    </lineage>
</organism>
<gene>
    <name evidence="2" type="ORF">K8V90_06860</name>
</gene>
<evidence type="ECO:0000313" key="2">
    <source>
        <dbReference type="EMBL" id="HJG96803.1"/>
    </source>
</evidence>
<dbReference type="SMART" id="SM00646">
    <property type="entry name" value="Ami_3"/>
    <property type="match status" value="1"/>
</dbReference>
<dbReference type="AlphaFoldDB" id="A0A921SZR3"/>
<proteinExistence type="predicted"/>
<dbReference type="Gene3D" id="3.40.630.40">
    <property type="entry name" value="Zn-dependent exopeptidases"/>
    <property type="match status" value="1"/>
</dbReference>
<dbReference type="EMBL" id="DYUB01000215">
    <property type="protein sequence ID" value="HJG96803.1"/>
    <property type="molecule type" value="Genomic_DNA"/>
</dbReference>
<reference evidence="2" key="2">
    <citation type="submission" date="2021-09" db="EMBL/GenBank/DDBJ databases">
        <authorList>
            <person name="Gilroy R."/>
        </authorList>
    </citation>
    <scope>NUCLEOTIDE SEQUENCE</scope>
    <source>
        <strain evidence="2">1277</strain>
    </source>
</reference>
<dbReference type="InterPro" id="IPR002477">
    <property type="entry name" value="Peptidoglycan-bd-like"/>
</dbReference>
<comment type="caution">
    <text evidence="2">The sequence shown here is derived from an EMBL/GenBank/DDBJ whole genome shotgun (WGS) entry which is preliminary data.</text>
</comment>
<dbReference type="Pfam" id="PF01520">
    <property type="entry name" value="Amidase_3"/>
    <property type="match status" value="1"/>
</dbReference>
<dbReference type="InterPro" id="IPR036366">
    <property type="entry name" value="PGBDSf"/>
</dbReference>
<feature type="domain" description="MurNAc-LAA" evidence="1">
    <location>
        <begin position="65"/>
        <end position="171"/>
    </location>
</feature>
<sequence>MAYNQVNISSGHSINCQGMSDVINEVNEAIRVVNRVHDIVKASGKDCYKYHDTASSSLQNLANIVNFHNQYKDGVDVSIHFNANAHTDNPMGVEVCYYSDSTLASQMSKAISDAGGFKNRGAKQRTGLYFLKRTNKTSILIEVCFGDSTKDCELYKANFEAICQAIAKTLIGDTSDHIPNDIQAEIKEENASITVLPDTKSNVQKAKEYVGDRCKELQEKLIKCGYNCGGYGADSKFGKGTYDSLIQFQKDNGLVVDGLAGVKTFAKLDELIAKKSSNSGDDWIRRLQQECNNQGFSNQKVDGIAGVNTLNGCPTLRQGARGNVTKLLQERLVSLGYNTNGVDSIYGSGTANAVYSYQKNKGLVADKICGQATWRKLLGL</sequence>
<dbReference type="SUPFAM" id="SSF47090">
    <property type="entry name" value="PGBD-like"/>
    <property type="match status" value="2"/>
</dbReference>
<accession>A0A921SZR3</accession>
<dbReference type="Pfam" id="PF01471">
    <property type="entry name" value="PG_binding_1"/>
    <property type="match status" value="2"/>
</dbReference>
<dbReference type="Gene3D" id="1.10.101.10">
    <property type="entry name" value="PGBD-like superfamily/PGBD"/>
    <property type="match status" value="2"/>
</dbReference>
<dbReference type="InterPro" id="IPR036365">
    <property type="entry name" value="PGBD-like_sf"/>
</dbReference>
<dbReference type="SUPFAM" id="SSF53187">
    <property type="entry name" value="Zn-dependent exopeptidases"/>
    <property type="match status" value="1"/>
</dbReference>
<dbReference type="GO" id="GO:0009253">
    <property type="term" value="P:peptidoglycan catabolic process"/>
    <property type="evidence" value="ECO:0007669"/>
    <property type="project" value="InterPro"/>
</dbReference>
<dbReference type="GO" id="GO:0008745">
    <property type="term" value="F:N-acetylmuramoyl-L-alanine amidase activity"/>
    <property type="evidence" value="ECO:0007669"/>
    <property type="project" value="InterPro"/>
</dbReference>
<dbReference type="Proteomes" id="UP000776700">
    <property type="component" value="Unassembled WGS sequence"/>
</dbReference>